<dbReference type="Proteomes" id="UP001196980">
    <property type="component" value="Unassembled WGS sequence"/>
</dbReference>
<comment type="caution">
    <text evidence="2">The sequence shown here is derived from an EMBL/GenBank/DDBJ whole genome shotgun (WGS) entry which is preliminary data.</text>
</comment>
<feature type="domain" description="Chemoreceptor zinc-binding" evidence="1">
    <location>
        <begin position="11"/>
        <end position="74"/>
    </location>
</feature>
<dbReference type="RefSeq" id="WP_218250887.1">
    <property type="nucleotide sequence ID" value="NZ_JABXWD010000015.1"/>
</dbReference>
<gene>
    <name evidence="2" type="ORF">HWQ67_01595</name>
</gene>
<evidence type="ECO:0000313" key="3">
    <source>
        <dbReference type="Proteomes" id="UP001196980"/>
    </source>
</evidence>
<protein>
    <submittedName>
        <fullName evidence="2">CZB domain-containing protein</fullName>
    </submittedName>
</protein>
<name>A0ABS6RW63_9BACT</name>
<keyword evidence="3" id="KW-1185">Reference proteome</keyword>
<dbReference type="EMBL" id="JABXWD010000015">
    <property type="protein sequence ID" value="MBV6340269.1"/>
    <property type="molecule type" value="Genomic_DNA"/>
</dbReference>
<accession>A0ABS6RW63</accession>
<sequence length="173" mass="20256">MIDITIARITHVEWEYQLEQALQKRNLVINMRPYNECELGIWLYSTALKMYQDIAEIELLEKEHKLFHVAAEKVAKWHNSPKISPRYDAQAQMDFEEVQQKSKEIIYLLTMLEFKMLMKYQYGSSGLQVDFKSLIRNPLKSLTNMIKGKGNLPTVSQTSLDMLKDDLVKKGLK</sequence>
<dbReference type="Gene3D" id="1.20.120.30">
    <property type="entry name" value="Aspartate receptor, ligand-binding domain"/>
    <property type="match status" value="1"/>
</dbReference>
<evidence type="ECO:0000259" key="1">
    <source>
        <dbReference type="Pfam" id="PF13682"/>
    </source>
</evidence>
<evidence type="ECO:0000313" key="2">
    <source>
        <dbReference type="EMBL" id="MBV6340269.1"/>
    </source>
</evidence>
<dbReference type="Pfam" id="PF13682">
    <property type="entry name" value="CZB"/>
    <property type="match status" value="1"/>
</dbReference>
<reference evidence="2 3" key="1">
    <citation type="journal article" date="2020" name="J Geophys Res Biogeosci">
        <title>Magnetotaxis as an Adaptation to Enable Bacterial Shuttling of Microbial Sulfur and Sulfur Cycling Across Aquatic Oxic#Anoxic Interfaces.</title>
        <authorList>
            <person name="Li J."/>
            <person name="Liu P."/>
            <person name="Wang J."/>
            <person name="Roberts A.P."/>
            <person name="Pan Y."/>
        </authorList>
    </citation>
    <scope>NUCLEOTIDE SEQUENCE [LARGE SCALE GENOMIC DNA]</scope>
    <source>
        <strain evidence="2 3">MYR-1_YQ</strain>
    </source>
</reference>
<dbReference type="InterPro" id="IPR025991">
    <property type="entry name" value="Chemoreceptor_zinc-bind_dom"/>
</dbReference>
<proteinExistence type="predicted"/>
<organism evidence="2 3">
    <name type="scientific">Candidatus Magnetobacterium casense</name>
    <dbReference type="NCBI Taxonomy" id="1455061"/>
    <lineage>
        <taxon>Bacteria</taxon>
        <taxon>Pseudomonadati</taxon>
        <taxon>Nitrospirota</taxon>
        <taxon>Thermodesulfovibrionia</taxon>
        <taxon>Thermodesulfovibrionales</taxon>
        <taxon>Candidatus Magnetobacteriaceae</taxon>
        <taxon>Candidatus Magnetobacterium</taxon>
    </lineage>
</organism>